<accession>E3D0M8</accession>
<comment type="domain">
    <text evidence="6">Has three domains with a flexible linker between the domains II and III and assumes an 'L' shape. Domain III is highly mobile and contacts RuvB.</text>
</comment>
<dbReference type="InterPro" id="IPR013849">
    <property type="entry name" value="DNA_helicase_Holl-junc_RuvA_I"/>
</dbReference>
<evidence type="ECO:0000259" key="7">
    <source>
        <dbReference type="Pfam" id="PF01330"/>
    </source>
</evidence>
<dbReference type="InterPro" id="IPR000085">
    <property type="entry name" value="RuvA"/>
</dbReference>
<dbReference type="InterPro" id="IPR011114">
    <property type="entry name" value="RuvA_C"/>
</dbReference>
<dbReference type="STRING" id="584708.Apau_1430"/>
<dbReference type="RefSeq" id="WP_006301053.1">
    <property type="nucleotide sequence ID" value="NZ_CM001022.1"/>
</dbReference>
<dbReference type="SUPFAM" id="SSF50249">
    <property type="entry name" value="Nucleic acid-binding proteins"/>
    <property type="match status" value="1"/>
</dbReference>
<dbReference type="GO" id="GO:0048476">
    <property type="term" value="C:Holliday junction resolvase complex"/>
    <property type="evidence" value="ECO:0007669"/>
    <property type="project" value="UniProtKB-UniRule"/>
</dbReference>
<dbReference type="GO" id="GO:0006281">
    <property type="term" value="P:DNA repair"/>
    <property type="evidence" value="ECO:0007669"/>
    <property type="project" value="UniProtKB-UniRule"/>
</dbReference>
<dbReference type="SUPFAM" id="SSF46929">
    <property type="entry name" value="DNA helicase RuvA subunit, C-terminal domain"/>
    <property type="match status" value="1"/>
</dbReference>
<comment type="function">
    <text evidence="6">The RuvA-RuvB-RuvC complex processes Holliday junction (HJ) DNA during genetic recombination and DNA repair, while the RuvA-RuvB complex plays an important role in the rescue of blocked DNA replication forks via replication fork reversal (RFR). RuvA specifically binds to HJ cruciform DNA, conferring on it an open structure. The RuvB hexamer acts as an ATP-dependent pump, pulling dsDNA into and through the RuvAB complex. HJ branch migration allows RuvC to scan DNA until it finds its consensus sequence, where it cleaves and resolves the cruciform DNA.</text>
</comment>
<keyword evidence="2 6" id="KW-0227">DNA damage</keyword>
<keyword evidence="5 6" id="KW-0234">DNA repair</keyword>
<dbReference type="eggNOG" id="COG0632">
    <property type="taxonomic scope" value="Bacteria"/>
</dbReference>
<keyword evidence="1 6" id="KW-0963">Cytoplasm</keyword>
<evidence type="ECO:0000256" key="1">
    <source>
        <dbReference type="ARBA" id="ARBA00022490"/>
    </source>
</evidence>
<organism evidence="9 10">
    <name type="scientific">Aminomonas paucivorans DSM 12260</name>
    <dbReference type="NCBI Taxonomy" id="584708"/>
    <lineage>
        <taxon>Bacteria</taxon>
        <taxon>Thermotogati</taxon>
        <taxon>Synergistota</taxon>
        <taxon>Synergistia</taxon>
        <taxon>Synergistales</taxon>
        <taxon>Synergistaceae</taxon>
        <taxon>Aminomonas</taxon>
    </lineage>
</organism>
<dbReference type="Pfam" id="PF01330">
    <property type="entry name" value="RuvA_N"/>
    <property type="match status" value="1"/>
</dbReference>
<comment type="subcellular location">
    <subcellularLocation>
        <location evidence="6">Cytoplasm</location>
    </subcellularLocation>
</comment>
<dbReference type="AlphaFoldDB" id="E3D0M8"/>
<feature type="region of interest" description="Domain III" evidence="6">
    <location>
        <begin position="149"/>
        <end position="198"/>
    </location>
</feature>
<dbReference type="HOGENOM" id="CLU_087936_2_1_0"/>
<dbReference type="Proteomes" id="UP000005096">
    <property type="component" value="Chromosome"/>
</dbReference>
<dbReference type="Gene3D" id="1.10.8.10">
    <property type="entry name" value="DNA helicase RuvA subunit, C-terminal domain"/>
    <property type="match status" value="1"/>
</dbReference>
<dbReference type="Gene3D" id="2.40.50.140">
    <property type="entry name" value="Nucleic acid-binding proteins"/>
    <property type="match status" value="1"/>
</dbReference>
<dbReference type="HAMAP" id="MF_00031">
    <property type="entry name" value="DNA_HJ_migration_RuvA"/>
    <property type="match status" value="1"/>
</dbReference>
<feature type="domain" description="DNA helicase Holliday junction RuvA type" evidence="7">
    <location>
        <begin position="1"/>
        <end position="61"/>
    </location>
</feature>
<evidence type="ECO:0000256" key="5">
    <source>
        <dbReference type="ARBA" id="ARBA00023204"/>
    </source>
</evidence>
<evidence type="ECO:0000256" key="2">
    <source>
        <dbReference type="ARBA" id="ARBA00022763"/>
    </source>
</evidence>
<dbReference type="Gene3D" id="1.10.150.20">
    <property type="entry name" value="5' to 3' exonuclease, C-terminal subdomain"/>
    <property type="match status" value="1"/>
</dbReference>
<dbReference type="Pfam" id="PF07499">
    <property type="entry name" value="RuvA_C"/>
    <property type="match status" value="1"/>
</dbReference>
<dbReference type="GO" id="GO:0000400">
    <property type="term" value="F:four-way junction DNA binding"/>
    <property type="evidence" value="ECO:0007669"/>
    <property type="project" value="UniProtKB-UniRule"/>
</dbReference>
<dbReference type="GO" id="GO:0009379">
    <property type="term" value="C:Holliday junction helicase complex"/>
    <property type="evidence" value="ECO:0007669"/>
    <property type="project" value="InterPro"/>
</dbReference>
<protein>
    <recommendedName>
        <fullName evidence="6">Holliday junction branch migration complex subunit RuvA</fullName>
    </recommendedName>
</protein>
<dbReference type="InterPro" id="IPR036267">
    <property type="entry name" value="RuvA_C_sf"/>
</dbReference>
<dbReference type="SUPFAM" id="SSF47781">
    <property type="entry name" value="RuvA domain 2-like"/>
    <property type="match status" value="1"/>
</dbReference>
<evidence type="ECO:0000256" key="6">
    <source>
        <dbReference type="HAMAP-Rule" id="MF_00031"/>
    </source>
</evidence>
<dbReference type="InterPro" id="IPR010994">
    <property type="entry name" value="RuvA_2-like"/>
</dbReference>
<evidence type="ECO:0000313" key="9">
    <source>
        <dbReference type="EMBL" id="EFQ23849.1"/>
    </source>
</evidence>
<gene>
    <name evidence="6" type="primary">ruvA</name>
    <name evidence="9" type="ORF">Apau_1430</name>
</gene>
<dbReference type="GO" id="GO:0005737">
    <property type="term" value="C:cytoplasm"/>
    <property type="evidence" value="ECO:0007669"/>
    <property type="project" value="UniProtKB-SubCell"/>
</dbReference>
<sequence length="198" mass="21386">MIRSLSGVVESARDGALWIDVNGFGLEVFASRTVLEQAEEGHPLRLLAQLILTDSGPSLYGFGGEEERRLFQELIQVKNIGGRMAMALLRVFSVAELVAAIRAQDVASLGRAPGVGAKRAERICFELRPKLDRLFGTAAGETGPLEAGVESLADALEGLGFSRSTARSALEEARRSLEGEEPAEEDLLRLALARLQKR</sequence>
<keyword evidence="10" id="KW-1185">Reference proteome</keyword>
<dbReference type="GO" id="GO:0005524">
    <property type="term" value="F:ATP binding"/>
    <property type="evidence" value="ECO:0007669"/>
    <property type="project" value="InterPro"/>
</dbReference>
<comment type="caution">
    <text evidence="6">Lacks conserved residue(s) required for the propagation of feature annotation.</text>
</comment>
<dbReference type="GO" id="GO:0009378">
    <property type="term" value="F:four-way junction helicase activity"/>
    <property type="evidence" value="ECO:0007669"/>
    <property type="project" value="InterPro"/>
</dbReference>
<evidence type="ECO:0000313" key="10">
    <source>
        <dbReference type="Proteomes" id="UP000005096"/>
    </source>
</evidence>
<dbReference type="EMBL" id="CM001022">
    <property type="protein sequence ID" value="EFQ23849.1"/>
    <property type="molecule type" value="Genomic_DNA"/>
</dbReference>
<dbReference type="GO" id="GO:0006310">
    <property type="term" value="P:DNA recombination"/>
    <property type="evidence" value="ECO:0007669"/>
    <property type="project" value="UniProtKB-UniRule"/>
</dbReference>
<name>E3D0M8_9BACT</name>
<dbReference type="InterPro" id="IPR012340">
    <property type="entry name" value="NA-bd_OB-fold"/>
</dbReference>
<dbReference type="Pfam" id="PF14520">
    <property type="entry name" value="HHH_5"/>
    <property type="match status" value="1"/>
</dbReference>
<evidence type="ECO:0000256" key="4">
    <source>
        <dbReference type="ARBA" id="ARBA00023172"/>
    </source>
</evidence>
<feature type="domain" description="Holliday junction DNA helicase RuvA C-terminal" evidence="8">
    <location>
        <begin position="151"/>
        <end position="195"/>
    </location>
</feature>
<keyword evidence="4 6" id="KW-0233">DNA recombination</keyword>
<proteinExistence type="inferred from homology"/>
<evidence type="ECO:0000259" key="8">
    <source>
        <dbReference type="Pfam" id="PF07499"/>
    </source>
</evidence>
<evidence type="ECO:0000256" key="3">
    <source>
        <dbReference type="ARBA" id="ARBA00023125"/>
    </source>
</evidence>
<keyword evidence="3 6" id="KW-0238">DNA-binding</keyword>
<reference evidence="9 10" key="1">
    <citation type="journal article" date="2010" name="Stand. Genomic Sci.">
        <title>Non-contiguous finished genome sequence of Aminomonas paucivorans type strain (GLU-3).</title>
        <authorList>
            <person name="Pitluck S."/>
            <person name="Yasawong M."/>
            <person name="Held B."/>
            <person name="Lapidus A."/>
            <person name="Nolan M."/>
            <person name="Copeland A."/>
            <person name="Lucas S."/>
            <person name="Del Rio T.G."/>
            <person name="Tice H."/>
            <person name="Cheng J.F."/>
            <person name="Chertkov O."/>
            <person name="Goodwin L."/>
            <person name="Tapia R."/>
            <person name="Han C."/>
            <person name="Liolios K."/>
            <person name="Ivanova N."/>
            <person name="Mavromatis K."/>
            <person name="Ovchinnikova G."/>
            <person name="Pati A."/>
            <person name="Chen A."/>
            <person name="Palaniappan K."/>
            <person name="Land M."/>
            <person name="Hauser L."/>
            <person name="Chang Y.J."/>
            <person name="Jeffries C.D."/>
            <person name="Pukall R."/>
            <person name="Spring S."/>
            <person name="Rohde M."/>
            <person name="Sikorski J."/>
            <person name="Goker M."/>
            <person name="Woyke T."/>
            <person name="Bristow J."/>
            <person name="Eisen J.A."/>
            <person name="Markowitz V."/>
            <person name="Hugenholtz P."/>
            <person name="Kyrpides N.C."/>
            <person name="Klenk H.P."/>
        </authorList>
    </citation>
    <scope>NUCLEOTIDE SEQUENCE [LARGE SCALE GENOMIC DNA]</scope>
    <source>
        <strain evidence="9 10">DSM 12260</strain>
    </source>
</reference>
<comment type="similarity">
    <text evidence="6">Belongs to the RuvA family.</text>
</comment>
<comment type="subunit">
    <text evidence="6">Homotetramer. Forms an RuvA(8)-RuvB(12)-Holliday junction (HJ) complex. HJ DNA is sandwiched between 2 RuvA tetramers; dsDNA enters through RuvA and exits via RuvB. An RuvB hexamer assembles on each DNA strand where it exits the tetramer. Each RuvB hexamer is contacted by two RuvA subunits (via domain III) on 2 adjacent RuvB subunits; this complex drives branch migration. In the full resolvosome a probable DNA-RuvA(4)-RuvB(12)-RuvC(2) complex forms which resolves the HJ.</text>
</comment>
<dbReference type="NCBIfam" id="TIGR00084">
    <property type="entry name" value="ruvA"/>
    <property type="match status" value="1"/>
</dbReference>
<dbReference type="PaxDb" id="584708-Apau_1430"/>